<keyword evidence="3 4" id="KW-0328">Glycosyltransferase</keyword>
<dbReference type="AlphaFoldDB" id="A0AAX6EBC7"/>
<dbReference type="PANTHER" id="PTHR32116">
    <property type="entry name" value="GALACTURONOSYLTRANSFERASE 4-RELATED"/>
    <property type="match status" value="1"/>
</dbReference>
<dbReference type="Gene3D" id="3.90.550.10">
    <property type="entry name" value="Spore Coat Polysaccharide Biosynthesis Protein SpsA, Chain A"/>
    <property type="match status" value="1"/>
</dbReference>
<dbReference type="GO" id="GO:0000139">
    <property type="term" value="C:Golgi membrane"/>
    <property type="evidence" value="ECO:0007669"/>
    <property type="project" value="UniProtKB-SubCell"/>
</dbReference>
<evidence type="ECO:0000256" key="1">
    <source>
        <dbReference type="ARBA" id="ARBA00004877"/>
    </source>
</evidence>
<dbReference type="SUPFAM" id="SSF53448">
    <property type="entry name" value="Nucleotide-diphospho-sugar transferases"/>
    <property type="match status" value="1"/>
</dbReference>
<organism evidence="5 6">
    <name type="scientific">Iris pallida</name>
    <name type="common">Sweet iris</name>
    <dbReference type="NCBI Taxonomy" id="29817"/>
    <lineage>
        <taxon>Eukaryota</taxon>
        <taxon>Viridiplantae</taxon>
        <taxon>Streptophyta</taxon>
        <taxon>Embryophyta</taxon>
        <taxon>Tracheophyta</taxon>
        <taxon>Spermatophyta</taxon>
        <taxon>Magnoliopsida</taxon>
        <taxon>Liliopsida</taxon>
        <taxon>Asparagales</taxon>
        <taxon>Iridaceae</taxon>
        <taxon>Iridoideae</taxon>
        <taxon>Irideae</taxon>
        <taxon>Iris</taxon>
    </lineage>
</organism>
<keyword evidence="4" id="KW-0472">Membrane</keyword>
<dbReference type="GO" id="GO:0047262">
    <property type="term" value="F:polygalacturonate 4-alpha-galacturonosyltransferase activity"/>
    <property type="evidence" value="ECO:0007669"/>
    <property type="project" value="InterPro"/>
</dbReference>
<sequence>MLPFPHSSFSLSFLTPRSESFFLFFYFLFSIDDRKEEEAESSSCDISVECNFFCYGQEKKSIMKVKGRRYSYRSVIPTALVAALLLPFLFIRTAFLALDAGASICPSISCLKVRIGPLLFAGSDTSLEFVEELRRAYVDMEERGEPMDPKVVEAAPESMDNLLADMTAAASSYKHVNIKTFVLETKAMLMKMDKKVQMARLQASIYRHLASVGIPKNLHCLTLRLAEEYLVNAHARSSLPPPEFASRLTSASFLHIALLTDNILAAAVAVSSTVRSSANPEKLVFHIVTDKKTYTAMHAWFALNPVFPAILEVKGLHQFEWPSHVNATIMDTVEELHQGLRAHRYYTSTDQEYRRYEASTPSSFSLLNYLKIHLPELFPNLERVIFLDDDVVVRRDLTPLWDMDLDGNVIVSVGLGDGRDGPCIGKTLGGYLNFSNPLLPLISFGLKSSQCSWLGGMHVFDLEAWRETNITEFYQHLLKQA</sequence>
<dbReference type="GO" id="GO:0071555">
    <property type="term" value="P:cell wall organization"/>
    <property type="evidence" value="ECO:0007669"/>
    <property type="project" value="UniProtKB-KW"/>
</dbReference>
<dbReference type="InterPro" id="IPR029993">
    <property type="entry name" value="GAUT"/>
</dbReference>
<keyword evidence="4" id="KW-0333">Golgi apparatus</keyword>
<keyword evidence="4" id="KW-1133">Transmembrane helix</keyword>
<evidence type="ECO:0000256" key="4">
    <source>
        <dbReference type="RuleBase" id="RU362027"/>
    </source>
</evidence>
<comment type="similarity">
    <text evidence="2 4">Belongs to the glycosyltransferase 8 family.</text>
</comment>
<keyword evidence="6" id="KW-1185">Reference proteome</keyword>
<feature type="transmembrane region" description="Helical" evidence="4">
    <location>
        <begin position="70"/>
        <end position="90"/>
    </location>
</feature>
<accession>A0AAX6EBC7</accession>
<dbReference type="Pfam" id="PF01501">
    <property type="entry name" value="Glyco_transf_8"/>
    <property type="match status" value="1"/>
</dbReference>
<comment type="subcellular location">
    <subcellularLocation>
        <location evidence="4">Golgi apparatus membrane</location>
        <topology evidence="4">Single-pass type II membrane protein</topology>
    </subcellularLocation>
</comment>
<dbReference type="EC" id="2.4.1.-" evidence="4"/>
<comment type="pathway">
    <text evidence="1 4">Glycan metabolism; pectin biosynthesis.</text>
</comment>
<name>A0AAX6EBC7_IRIPA</name>
<keyword evidence="4" id="KW-0812">Transmembrane</keyword>
<comment type="caution">
    <text evidence="5">The sequence shown here is derived from an EMBL/GenBank/DDBJ whole genome shotgun (WGS) entry which is preliminary data.</text>
</comment>
<reference evidence="5" key="1">
    <citation type="journal article" date="2023" name="GigaByte">
        <title>Genome assembly of the bearded iris, Iris pallida Lam.</title>
        <authorList>
            <person name="Bruccoleri R.E."/>
            <person name="Oakeley E.J."/>
            <person name="Faust A.M.E."/>
            <person name="Altorfer M."/>
            <person name="Dessus-Babus S."/>
            <person name="Burckhardt D."/>
            <person name="Oertli M."/>
            <person name="Naumann U."/>
            <person name="Petersen F."/>
            <person name="Wong J."/>
        </authorList>
    </citation>
    <scope>NUCLEOTIDE SEQUENCE</scope>
    <source>
        <strain evidence="5">GSM-AAB239-AS_SAM_17_03QT</strain>
    </source>
</reference>
<dbReference type="Proteomes" id="UP001140949">
    <property type="component" value="Unassembled WGS sequence"/>
</dbReference>
<proteinExistence type="inferred from homology"/>
<evidence type="ECO:0000313" key="6">
    <source>
        <dbReference type="Proteomes" id="UP001140949"/>
    </source>
</evidence>
<protein>
    <recommendedName>
        <fullName evidence="4">Hexosyltransferase</fullName>
        <ecNumber evidence="4">2.4.1.-</ecNumber>
    </recommendedName>
</protein>
<reference evidence="5" key="2">
    <citation type="submission" date="2023-04" db="EMBL/GenBank/DDBJ databases">
        <authorList>
            <person name="Bruccoleri R.E."/>
            <person name="Oakeley E.J."/>
            <person name="Faust A.-M."/>
            <person name="Dessus-Babus S."/>
            <person name="Altorfer M."/>
            <person name="Burckhardt D."/>
            <person name="Oertli M."/>
            <person name="Naumann U."/>
            <person name="Petersen F."/>
            <person name="Wong J."/>
        </authorList>
    </citation>
    <scope>NUCLEOTIDE SEQUENCE</scope>
    <source>
        <strain evidence="5">GSM-AAB239-AS_SAM_17_03QT</strain>
        <tissue evidence="5">Leaf</tissue>
    </source>
</reference>
<gene>
    <name evidence="5" type="ORF">M6B38_198875</name>
</gene>
<dbReference type="InterPro" id="IPR002495">
    <property type="entry name" value="Glyco_trans_8"/>
</dbReference>
<evidence type="ECO:0000256" key="2">
    <source>
        <dbReference type="ARBA" id="ARBA00006351"/>
    </source>
</evidence>
<evidence type="ECO:0000313" key="5">
    <source>
        <dbReference type="EMBL" id="KAJ6801229.1"/>
    </source>
</evidence>
<evidence type="ECO:0000256" key="3">
    <source>
        <dbReference type="ARBA" id="ARBA00022676"/>
    </source>
</evidence>
<keyword evidence="4" id="KW-0961">Cell wall biogenesis/degradation</keyword>
<keyword evidence="3 4" id="KW-0808">Transferase</keyword>
<dbReference type="EMBL" id="JANAVB010038219">
    <property type="protein sequence ID" value="KAJ6801229.1"/>
    <property type="molecule type" value="Genomic_DNA"/>
</dbReference>
<dbReference type="InterPro" id="IPR029044">
    <property type="entry name" value="Nucleotide-diphossugar_trans"/>
</dbReference>